<dbReference type="Pfam" id="PF08244">
    <property type="entry name" value="Glyco_hydro_32C"/>
    <property type="match status" value="1"/>
</dbReference>
<protein>
    <recommendedName>
        <fullName evidence="1">Glycosyl hydrolase family 32 C-terminal domain-containing protein</fullName>
    </recommendedName>
</protein>
<organism evidence="2 3">
    <name type="scientific">Hymenobacter nivis</name>
    <dbReference type="NCBI Taxonomy" id="1850093"/>
    <lineage>
        <taxon>Bacteria</taxon>
        <taxon>Pseudomonadati</taxon>
        <taxon>Bacteroidota</taxon>
        <taxon>Cytophagia</taxon>
        <taxon>Cytophagales</taxon>
        <taxon>Hymenobacteraceae</taxon>
        <taxon>Hymenobacter</taxon>
    </lineage>
</organism>
<dbReference type="InterPro" id="IPR013189">
    <property type="entry name" value="Glyco_hydro_32_C"/>
</dbReference>
<dbReference type="EMBL" id="RCYZ01000001">
    <property type="protein sequence ID" value="TPG71837.1"/>
    <property type="molecule type" value="Genomic_DNA"/>
</dbReference>
<accession>A0A502HB16</accession>
<evidence type="ECO:0000259" key="1">
    <source>
        <dbReference type="Pfam" id="PF08244"/>
    </source>
</evidence>
<proteinExistence type="predicted"/>
<feature type="domain" description="Glycosyl hydrolase family 32 C-terminal" evidence="1">
    <location>
        <begin position="2"/>
        <end position="45"/>
    </location>
</feature>
<evidence type="ECO:0000313" key="3">
    <source>
        <dbReference type="Proteomes" id="UP000317646"/>
    </source>
</evidence>
<evidence type="ECO:0000313" key="2">
    <source>
        <dbReference type="EMBL" id="TPG71837.1"/>
    </source>
</evidence>
<gene>
    <name evidence="2" type="ORF">EAH73_00870</name>
</gene>
<dbReference type="Gene3D" id="2.60.120.560">
    <property type="entry name" value="Exo-inulinase, domain 1"/>
    <property type="match status" value="1"/>
</dbReference>
<dbReference type="Proteomes" id="UP000317646">
    <property type="component" value="Unassembled WGS sequence"/>
</dbReference>
<dbReference type="AlphaFoldDB" id="A0A502HB16"/>
<comment type="caution">
    <text evidence="2">The sequence shown here is derived from an EMBL/GenBank/DDBJ whole genome shotgun (WGS) entry which is preliminary data.</text>
</comment>
<name>A0A502HB16_9BACT</name>
<keyword evidence="3" id="KW-1185">Reference proteome</keyword>
<reference evidence="2 3" key="1">
    <citation type="journal article" date="2019" name="Environ. Microbiol.">
        <title>Species interactions and distinct microbial communities in high Arctic permafrost affected cryosols are associated with the CH4 and CO2 gas fluxes.</title>
        <authorList>
            <person name="Altshuler I."/>
            <person name="Hamel J."/>
            <person name="Turney S."/>
            <person name="Magnuson E."/>
            <person name="Levesque R."/>
            <person name="Greer C."/>
            <person name="Whyte L.G."/>
        </authorList>
    </citation>
    <scope>NUCLEOTIDE SEQUENCE [LARGE SCALE GENOMIC DNA]</scope>
    <source>
        <strain evidence="2 3">S9.2P</strain>
    </source>
</reference>
<sequence>MLTLDRTHSGNAGFHPMFARSLETARVPLRDEQLQLPLLADKSVVDVSV</sequence>